<dbReference type="GO" id="GO:0005634">
    <property type="term" value="C:nucleus"/>
    <property type="evidence" value="ECO:0007669"/>
    <property type="project" value="UniProtKB-SubCell"/>
</dbReference>
<dbReference type="EMBL" id="HG994590">
    <property type="protein sequence ID" value="CAF2806886.1"/>
    <property type="molecule type" value="Genomic_DNA"/>
</dbReference>
<evidence type="ECO:0000256" key="6">
    <source>
        <dbReference type="ARBA" id="ARBA00034617"/>
    </source>
</evidence>
<dbReference type="PROSITE" id="PS51192">
    <property type="entry name" value="HELICASE_ATP_BIND_1"/>
    <property type="match status" value="1"/>
</dbReference>
<reference evidence="10" key="1">
    <citation type="submission" date="2021-02" db="EMBL/GenBank/DDBJ databases">
        <authorList>
            <person name="Bekaert M."/>
        </authorList>
    </citation>
    <scope>NUCLEOTIDE SEQUENCE</scope>
    <source>
        <strain evidence="10">IoA-00</strain>
    </source>
</reference>
<dbReference type="SMART" id="SM00956">
    <property type="entry name" value="RQC"/>
    <property type="match status" value="1"/>
</dbReference>
<dbReference type="SMART" id="SM00487">
    <property type="entry name" value="DEXDc"/>
    <property type="match status" value="1"/>
</dbReference>
<dbReference type="InterPro" id="IPR014001">
    <property type="entry name" value="Helicase_ATP-bd"/>
</dbReference>
<dbReference type="InterPro" id="IPR004589">
    <property type="entry name" value="DNA_helicase_ATP-dep_RecQ"/>
</dbReference>
<keyword evidence="8" id="KW-0539">Nucleus</keyword>
<dbReference type="InterPro" id="IPR002121">
    <property type="entry name" value="HRDC_dom"/>
</dbReference>
<dbReference type="PANTHER" id="PTHR13710">
    <property type="entry name" value="DNA HELICASE RECQ FAMILY MEMBER"/>
    <property type="match status" value="1"/>
</dbReference>
<sequence length="795" mass="89735">MMMDDPFGDDVDFDFDESVLLECETEEAENGSLTVKEDSEAPSNAHLKILSSSFGYSAFRPVQWNIISRVLCDAGDSLVVMATGYGKSLCYQFPAVYSGKVTLVISPLISLMEDQVAKLRVSNIPSTFLGSGQTMMPDTMSNIKENKYRVVYVTPEYVDTSLDTLSKLLKDRLVLVAVDEAHCVSQWGHDFRSSYRKLGILKQTFPNVPIMGLTATATPEVQKDISKSLSLINPSYFVTSFDRPNLFIEVKSKVAIWRDLSLLMTKENGEDWVFPHGSTIIYCPTRKEVEKVGDVLTSNSVNHLLYHAGLSPKHLEWVLTKIGRAGRDGMSSRVRVYYSTTDFSVHRFFLSDMENGKWKEYRRKMMHEMEIYLSLQKKCRRFLLLSHFDSNLVASDFIARKDCCDNCDRSLENSDGKDSSSDEVIDFTEDAKLFLKTFSLTSGKFGLGLSCSIIRGAKDKYIQDYHMRSPIFGMGKLKPKQYWMALGRSLIERGYILENRVGGFGPTKFSYNIYDISDKGRIFLRNDNSRLKMLPTTDLKPIQTKTIIVTPSSLPPLSSEEQKFRNSLTVVLIKLRSSLAERDGAAPYMILSEQTIRTLSVVRPSKLEYLSKIEGFTDAKKSVNTAKVLSKKSGNGVIRLTYTFFQEKLSIDEVAVTRGLKEGTIYSHLSEAIKIGLPITDIHSLCPYNKMKQITEVIYASLDSNDNIISWSKEDVEAFTLSLEGIKKPNFEEMEVESVKDIEREPTQEMEDPQSSTQSSDSNNSSSQDVSLKRSSSDQSKRSLIKKLKSNSLFK</sequence>
<evidence type="ECO:0000256" key="5">
    <source>
        <dbReference type="ARBA" id="ARBA00023235"/>
    </source>
</evidence>
<dbReference type="Pfam" id="PF14493">
    <property type="entry name" value="HTH_40"/>
    <property type="match status" value="1"/>
</dbReference>
<dbReference type="Gene3D" id="1.10.10.10">
    <property type="entry name" value="Winged helix-like DNA-binding domain superfamily/Winged helix DNA-binding domain"/>
    <property type="match status" value="1"/>
</dbReference>
<dbReference type="EC" id="5.6.2.4" evidence="8"/>
<dbReference type="InterPro" id="IPR027417">
    <property type="entry name" value="P-loop_NTPase"/>
</dbReference>
<dbReference type="InterPro" id="IPR044876">
    <property type="entry name" value="HRDC_dom_sf"/>
</dbReference>
<dbReference type="SUPFAM" id="SSF52540">
    <property type="entry name" value="P-loop containing nucleoside triphosphate hydrolases"/>
    <property type="match status" value="2"/>
</dbReference>
<dbReference type="InterPro" id="IPR018982">
    <property type="entry name" value="RQC_domain"/>
</dbReference>
<dbReference type="Gene3D" id="1.10.150.80">
    <property type="entry name" value="HRDC domain"/>
    <property type="match status" value="1"/>
</dbReference>
<dbReference type="AlphaFoldDB" id="A0A7R8CFH9"/>
<feature type="region of interest" description="Disordered" evidence="9">
    <location>
        <begin position="734"/>
        <end position="795"/>
    </location>
</feature>
<dbReference type="GO" id="GO:0005737">
    <property type="term" value="C:cytoplasm"/>
    <property type="evidence" value="ECO:0007669"/>
    <property type="project" value="TreeGrafter"/>
</dbReference>
<dbReference type="InterPro" id="IPR029491">
    <property type="entry name" value="Helicase_HTH"/>
</dbReference>
<dbReference type="InterPro" id="IPR032284">
    <property type="entry name" value="RecQ_Zn-bd"/>
</dbReference>
<protein>
    <recommendedName>
        <fullName evidence="8">ATP-dependent DNA helicase</fullName>
        <ecNumber evidence="8">5.6.2.4</ecNumber>
    </recommendedName>
</protein>
<dbReference type="GO" id="GO:0016787">
    <property type="term" value="F:hydrolase activity"/>
    <property type="evidence" value="ECO:0007669"/>
    <property type="project" value="UniProtKB-KW"/>
</dbReference>
<dbReference type="PROSITE" id="PS50967">
    <property type="entry name" value="HRDC"/>
    <property type="match status" value="1"/>
</dbReference>
<feature type="compositionally biased region" description="Low complexity" evidence="9">
    <location>
        <begin position="754"/>
        <end position="770"/>
    </location>
</feature>
<evidence type="ECO:0000256" key="4">
    <source>
        <dbReference type="ARBA" id="ARBA00023125"/>
    </source>
</evidence>
<dbReference type="CDD" id="cd17920">
    <property type="entry name" value="DEXHc_RecQ"/>
    <property type="match status" value="1"/>
</dbReference>
<comment type="subcellular location">
    <subcellularLocation>
        <location evidence="8">Nucleus</location>
    </subcellularLocation>
</comment>
<evidence type="ECO:0000313" key="11">
    <source>
        <dbReference type="Proteomes" id="UP000675881"/>
    </source>
</evidence>
<dbReference type="FunFam" id="3.40.50.300:FF:001389">
    <property type="entry name" value="ATP-dependent DNA helicase RecQ"/>
    <property type="match status" value="1"/>
</dbReference>
<comment type="catalytic activity">
    <reaction evidence="6 8">
        <text>Couples ATP hydrolysis with the unwinding of duplex DNA by translocating in the 3'-5' direction.</text>
        <dbReference type="EC" id="5.6.2.4"/>
    </reaction>
</comment>
<evidence type="ECO:0000256" key="2">
    <source>
        <dbReference type="ARBA" id="ARBA00022801"/>
    </source>
</evidence>
<dbReference type="GO" id="GO:0005524">
    <property type="term" value="F:ATP binding"/>
    <property type="evidence" value="ECO:0007669"/>
    <property type="project" value="UniProtKB-KW"/>
</dbReference>
<name>A0A7R8CFH9_LEPSM</name>
<accession>A0A7R8CFH9</accession>
<feature type="compositionally biased region" description="Basic and acidic residues" evidence="9">
    <location>
        <begin position="771"/>
        <end position="781"/>
    </location>
</feature>
<keyword evidence="3 8" id="KW-0347">Helicase</keyword>
<gene>
    <name evidence="10" type="ORF">LSAA_2768</name>
</gene>
<dbReference type="NCBIfam" id="TIGR00614">
    <property type="entry name" value="recQ_fam"/>
    <property type="match status" value="1"/>
</dbReference>
<dbReference type="InterPro" id="IPR010997">
    <property type="entry name" value="HRDC-like_sf"/>
</dbReference>
<dbReference type="Pfam" id="PF09382">
    <property type="entry name" value="RQC"/>
    <property type="match status" value="1"/>
</dbReference>
<keyword evidence="8" id="KW-0067">ATP-binding</keyword>
<dbReference type="GO" id="GO:0006260">
    <property type="term" value="P:DNA replication"/>
    <property type="evidence" value="ECO:0007669"/>
    <property type="project" value="InterPro"/>
</dbReference>
<dbReference type="Pfam" id="PF16124">
    <property type="entry name" value="RecQ_Zn_bind"/>
    <property type="match status" value="1"/>
</dbReference>
<dbReference type="GO" id="GO:0043138">
    <property type="term" value="F:3'-5' DNA helicase activity"/>
    <property type="evidence" value="ECO:0007669"/>
    <property type="project" value="UniProtKB-EC"/>
</dbReference>
<proteinExistence type="inferred from homology"/>
<keyword evidence="11" id="KW-1185">Reference proteome</keyword>
<dbReference type="GO" id="GO:0003677">
    <property type="term" value="F:DNA binding"/>
    <property type="evidence" value="ECO:0007669"/>
    <property type="project" value="UniProtKB-KW"/>
</dbReference>
<comment type="catalytic activity">
    <reaction evidence="7 8">
        <text>ATP + H2O = ADP + phosphate + H(+)</text>
        <dbReference type="Rhea" id="RHEA:13065"/>
        <dbReference type="ChEBI" id="CHEBI:15377"/>
        <dbReference type="ChEBI" id="CHEBI:15378"/>
        <dbReference type="ChEBI" id="CHEBI:30616"/>
        <dbReference type="ChEBI" id="CHEBI:43474"/>
        <dbReference type="ChEBI" id="CHEBI:456216"/>
    </reaction>
</comment>
<evidence type="ECO:0000256" key="3">
    <source>
        <dbReference type="ARBA" id="ARBA00022806"/>
    </source>
</evidence>
<evidence type="ECO:0000256" key="8">
    <source>
        <dbReference type="RuleBase" id="RU364117"/>
    </source>
</evidence>
<comment type="similarity">
    <text evidence="1 8">Belongs to the helicase family. RecQ subfamily.</text>
</comment>
<dbReference type="PANTHER" id="PTHR13710:SF120">
    <property type="entry name" value="BIFUNCTIONAL 3'-5' EXONUCLEASE_ATP-DEPENDENT HELICASE WRN"/>
    <property type="match status" value="1"/>
</dbReference>
<keyword evidence="4" id="KW-0238">DNA-binding</keyword>
<dbReference type="Proteomes" id="UP000675881">
    <property type="component" value="Chromosome 11"/>
</dbReference>
<evidence type="ECO:0000313" key="10">
    <source>
        <dbReference type="EMBL" id="CAF2806886.1"/>
    </source>
</evidence>
<dbReference type="SUPFAM" id="SSF47819">
    <property type="entry name" value="HRDC-like"/>
    <property type="match status" value="1"/>
</dbReference>
<dbReference type="Gene3D" id="3.40.50.300">
    <property type="entry name" value="P-loop containing nucleotide triphosphate hydrolases"/>
    <property type="match status" value="3"/>
</dbReference>
<feature type="compositionally biased region" description="Basic and acidic residues" evidence="9">
    <location>
        <begin position="734"/>
        <end position="747"/>
    </location>
</feature>
<dbReference type="GO" id="GO:0009378">
    <property type="term" value="F:four-way junction helicase activity"/>
    <property type="evidence" value="ECO:0007669"/>
    <property type="project" value="TreeGrafter"/>
</dbReference>
<dbReference type="InterPro" id="IPR036388">
    <property type="entry name" value="WH-like_DNA-bd_sf"/>
</dbReference>
<dbReference type="GO" id="GO:0005694">
    <property type="term" value="C:chromosome"/>
    <property type="evidence" value="ECO:0007669"/>
    <property type="project" value="TreeGrafter"/>
</dbReference>
<dbReference type="OrthoDB" id="10261556at2759"/>
<dbReference type="InterPro" id="IPR011545">
    <property type="entry name" value="DEAD/DEAH_box_helicase_dom"/>
</dbReference>
<dbReference type="Pfam" id="PF00270">
    <property type="entry name" value="DEAD"/>
    <property type="match status" value="1"/>
</dbReference>
<evidence type="ECO:0000256" key="7">
    <source>
        <dbReference type="ARBA" id="ARBA00049360"/>
    </source>
</evidence>
<organism evidence="10 11">
    <name type="scientific">Lepeophtheirus salmonis</name>
    <name type="common">Salmon louse</name>
    <name type="synonym">Caligus salmonis</name>
    <dbReference type="NCBI Taxonomy" id="72036"/>
    <lineage>
        <taxon>Eukaryota</taxon>
        <taxon>Metazoa</taxon>
        <taxon>Ecdysozoa</taxon>
        <taxon>Arthropoda</taxon>
        <taxon>Crustacea</taxon>
        <taxon>Multicrustacea</taxon>
        <taxon>Hexanauplia</taxon>
        <taxon>Copepoda</taxon>
        <taxon>Siphonostomatoida</taxon>
        <taxon>Caligidae</taxon>
        <taxon>Lepeophtheirus</taxon>
    </lineage>
</organism>
<keyword evidence="2 8" id="KW-0378">Hydrolase</keyword>
<evidence type="ECO:0000256" key="1">
    <source>
        <dbReference type="ARBA" id="ARBA00005446"/>
    </source>
</evidence>
<dbReference type="GO" id="GO:0000724">
    <property type="term" value="P:double-strand break repair via homologous recombination"/>
    <property type="evidence" value="ECO:0007669"/>
    <property type="project" value="TreeGrafter"/>
</dbReference>
<dbReference type="Pfam" id="PF00570">
    <property type="entry name" value="HRDC"/>
    <property type="match status" value="1"/>
</dbReference>
<evidence type="ECO:0000256" key="9">
    <source>
        <dbReference type="SAM" id="MobiDB-lite"/>
    </source>
</evidence>
<keyword evidence="8" id="KW-0547">Nucleotide-binding</keyword>
<keyword evidence="5" id="KW-0413">Isomerase</keyword>